<sequence length="83" mass="9466">LGLPSLGTKLVSIMTFGSRKECHTECNVVKLGLEHKNNALMELKLLKVSHICEPLMYEAIDLSISILILIMWNFLFHWIIASR</sequence>
<accession>A0A1X7U619</accession>
<keyword evidence="1" id="KW-1133">Transmembrane helix</keyword>
<evidence type="ECO:0000256" key="1">
    <source>
        <dbReference type="SAM" id="Phobius"/>
    </source>
</evidence>
<dbReference type="AlphaFoldDB" id="A0A1X7U619"/>
<keyword evidence="1" id="KW-0472">Membrane</keyword>
<reference evidence="2" key="1">
    <citation type="submission" date="2017-05" db="UniProtKB">
        <authorList>
            <consortium name="EnsemblMetazoa"/>
        </authorList>
    </citation>
    <scope>IDENTIFICATION</scope>
</reference>
<evidence type="ECO:0000313" key="2">
    <source>
        <dbReference type="EnsemblMetazoa" id="Aqu2.1.23103_001"/>
    </source>
</evidence>
<proteinExistence type="predicted"/>
<feature type="transmembrane region" description="Helical" evidence="1">
    <location>
        <begin position="62"/>
        <end position="81"/>
    </location>
</feature>
<dbReference type="InParanoid" id="A0A1X7U619"/>
<organism evidence="2">
    <name type="scientific">Amphimedon queenslandica</name>
    <name type="common">Sponge</name>
    <dbReference type="NCBI Taxonomy" id="400682"/>
    <lineage>
        <taxon>Eukaryota</taxon>
        <taxon>Metazoa</taxon>
        <taxon>Porifera</taxon>
        <taxon>Demospongiae</taxon>
        <taxon>Heteroscleromorpha</taxon>
        <taxon>Haplosclerida</taxon>
        <taxon>Niphatidae</taxon>
        <taxon>Amphimedon</taxon>
    </lineage>
</organism>
<protein>
    <submittedName>
        <fullName evidence="2">Uncharacterized protein</fullName>
    </submittedName>
</protein>
<keyword evidence="1" id="KW-0812">Transmembrane</keyword>
<dbReference type="EnsemblMetazoa" id="Aqu2.1.23103_001">
    <property type="protein sequence ID" value="Aqu2.1.23103_001"/>
    <property type="gene ID" value="Aqu2.1.23103"/>
</dbReference>
<name>A0A1X7U619_AMPQE</name>